<reference evidence="2 3" key="1">
    <citation type="submission" date="2016-04" db="EMBL/GenBank/DDBJ databases">
        <title>Chloroflexus islandicus sp. nov., a thermophilic filamentous anoxygenic phototrophic bacterium from geyser Strokkur (Iceland).</title>
        <authorList>
            <person name="Gaisin V.A."/>
            <person name="Kalashnikov A.M."/>
            <person name="Sukhacheva M.V."/>
            <person name="Grouzdev D.S."/>
            <person name="Ivanov T.M."/>
            <person name="Kuznetsov B."/>
            <person name="Gorlenko V.M."/>
        </authorList>
    </citation>
    <scope>NUCLEOTIDE SEQUENCE [LARGE SCALE GENOMIC DNA]</scope>
    <source>
        <strain evidence="3">isl-2</strain>
    </source>
</reference>
<sequence length="63" mass="7212">MPSKKTIKEVGSVMLGFILGLWLHYLYSTGGWDLLAAEWWKGTLVLGILLVILLTWDRLPLKR</sequence>
<feature type="transmembrane region" description="Helical" evidence="1">
    <location>
        <begin position="7"/>
        <end position="27"/>
    </location>
</feature>
<comment type="caution">
    <text evidence="2">The sequence shown here is derived from an EMBL/GenBank/DDBJ whole genome shotgun (WGS) entry which is preliminary data.</text>
</comment>
<dbReference type="Proteomes" id="UP000078287">
    <property type="component" value="Unassembled WGS sequence"/>
</dbReference>
<keyword evidence="3" id="KW-1185">Reference proteome</keyword>
<dbReference type="RefSeq" id="WP_066789844.1">
    <property type="nucleotide sequence ID" value="NZ_LWQS01000072.1"/>
</dbReference>
<feature type="transmembrane region" description="Helical" evidence="1">
    <location>
        <begin position="39"/>
        <end position="56"/>
    </location>
</feature>
<organism evidence="2 3">
    <name type="scientific">Chloroflexus islandicus</name>
    <dbReference type="NCBI Taxonomy" id="1707952"/>
    <lineage>
        <taxon>Bacteria</taxon>
        <taxon>Bacillati</taxon>
        <taxon>Chloroflexota</taxon>
        <taxon>Chloroflexia</taxon>
        <taxon>Chloroflexales</taxon>
        <taxon>Chloroflexineae</taxon>
        <taxon>Chloroflexaceae</taxon>
        <taxon>Chloroflexus</taxon>
    </lineage>
</organism>
<protein>
    <recommendedName>
        <fullName evidence="4">DUF5668 domain-containing protein</fullName>
    </recommendedName>
</protein>
<evidence type="ECO:0000256" key="1">
    <source>
        <dbReference type="SAM" id="Phobius"/>
    </source>
</evidence>
<dbReference type="STRING" id="1707952.A6A03_17555"/>
<evidence type="ECO:0000313" key="3">
    <source>
        <dbReference type="Proteomes" id="UP000078287"/>
    </source>
</evidence>
<keyword evidence="1" id="KW-1133">Transmembrane helix</keyword>
<keyword evidence="1" id="KW-0472">Membrane</keyword>
<proteinExistence type="predicted"/>
<dbReference type="EMBL" id="LWQS01000072">
    <property type="protein sequence ID" value="OAN43896.1"/>
    <property type="molecule type" value="Genomic_DNA"/>
</dbReference>
<gene>
    <name evidence="2" type="ORF">A6A03_17555</name>
</gene>
<accession>A0A178M5Q8</accession>
<dbReference type="AlphaFoldDB" id="A0A178M5Q8"/>
<evidence type="ECO:0008006" key="4">
    <source>
        <dbReference type="Google" id="ProtNLM"/>
    </source>
</evidence>
<evidence type="ECO:0000313" key="2">
    <source>
        <dbReference type="EMBL" id="OAN43896.1"/>
    </source>
</evidence>
<keyword evidence="1" id="KW-0812">Transmembrane</keyword>
<name>A0A178M5Q8_9CHLR</name>